<comment type="caution">
    <text evidence="1">The sequence shown here is derived from an EMBL/GenBank/DDBJ whole genome shotgun (WGS) entry which is preliminary data.</text>
</comment>
<proteinExistence type="predicted"/>
<protein>
    <submittedName>
        <fullName evidence="1">Uncharacterized protein</fullName>
    </submittedName>
</protein>
<accession>A0A853FE25</accession>
<reference evidence="1 2" key="1">
    <citation type="submission" date="2020-07" db="EMBL/GenBank/DDBJ databases">
        <title>Taxonomic revisions and descriptions of new bacterial species based on genomic comparisons in the high-G+C-content subgroup of the family Alcaligenaceae.</title>
        <authorList>
            <person name="Szabo A."/>
            <person name="Felfoldi T."/>
        </authorList>
    </citation>
    <scope>NUCLEOTIDE SEQUENCE [LARGE SCALE GENOMIC DNA]</scope>
    <source>
        <strain evidence="1 2">DSM 25264</strain>
    </source>
</reference>
<organism evidence="1 2">
    <name type="scientific">Allopusillimonas soli</name>
    <dbReference type="NCBI Taxonomy" id="659016"/>
    <lineage>
        <taxon>Bacteria</taxon>
        <taxon>Pseudomonadati</taxon>
        <taxon>Pseudomonadota</taxon>
        <taxon>Betaproteobacteria</taxon>
        <taxon>Burkholderiales</taxon>
        <taxon>Alcaligenaceae</taxon>
        <taxon>Allopusillimonas</taxon>
    </lineage>
</organism>
<dbReference type="AlphaFoldDB" id="A0A853FE25"/>
<keyword evidence="2" id="KW-1185">Reference proteome</keyword>
<evidence type="ECO:0000313" key="2">
    <source>
        <dbReference type="Proteomes" id="UP000580517"/>
    </source>
</evidence>
<dbReference type="Proteomes" id="UP000580517">
    <property type="component" value="Unassembled WGS sequence"/>
</dbReference>
<dbReference type="OrthoDB" id="5297048at2"/>
<name>A0A853FE25_9BURK</name>
<sequence length="105" mass="11171">MHSTVTIVFGRQRTLELQVDAQPDPAAAEAARDWFDNTWAALGCEPLRPSGKVLLLDKVMGVADTLGYGTLSQDGAKAAEFARQAVQALGKSRITVDLPGLTVGF</sequence>
<evidence type="ECO:0000313" key="1">
    <source>
        <dbReference type="EMBL" id="NYT37912.1"/>
    </source>
</evidence>
<dbReference type="RefSeq" id="WP_129969864.1">
    <property type="nucleotide sequence ID" value="NZ_JACCEW010000004.1"/>
</dbReference>
<gene>
    <name evidence="1" type="ORF">H0A68_13580</name>
</gene>
<dbReference type="EMBL" id="JACCEW010000004">
    <property type="protein sequence ID" value="NYT37912.1"/>
    <property type="molecule type" value="Genomic_DNA"/>
</dbReference>